<dbReference type="GeneID" id="36375599"/>
<feature type="transmembrane region" description="Helical" evidence="2">
    <location>
        <begin position="75"/>
        <end position="97"/>
    </location>
</feature>
<protein>
    <submittedName>
        <fullName evidence="3 5">Uncharacterized protein</fullName>
    </submittedName>
</protein>
<reference evidence="3 4" key="1">
    <citation type="submission" date="2014-09" db="EMBL/GenBank/DDBJ databases">
        <authorList>
            <person name="Martin A.A."/>
        </authorList>
    </citation>
    <scope>NUCLEOTIDE SEQUENCE</scope>
    <source>
        <strain evidence="4">ED321</strain>
        <strain evidence="3">ED321 Heterogonic</strain>
    </source>
</reference>
<evidence type="ECO:0000313" key="6">
    <source>
        <dbReference type="WormBase" id="SRAE_1000149700"/>
    </source>
</evidence>
<proteinExistence type="predicted"/>
<name>A0A090L6Y6_STRRB</name>
<feature type="region of interest" description="Disordered" evidence="1">
    <location>
        <begin position="221"/>
        <end position="261"/>
    </location>
</feature>
<keyword evidence="4" id="KW-1185">Reference proteome</keyword>
<evidence type="ECO:0000256" key="2">
    <source>
        <dbReference type="SAM" id="Phobius"/>
    </source>
</evidence>
<dbReference type="CTD" id="36375599"/>
<dbReference type="RefSeq" id="XP_024502436.1">
    <property type="nucleotide sequence ID" value="XM_024648459.1"/>
</dbReference>
<keyword evidence="2" id="KW-0472">Membrane</keyword>
<keyword evidence="2" id="KW-0812">Transmembrane</keyword>
<dbReference type="WBParaSite" id="SRAE_1000149700.1">
    <property type="protein sequence ID" value="SRAE_1000149700.1"/>
    <property type="gene ID" value="WBGene00258104"/>
</dbReference>
<keyword evidence="2" id="KW-1133">Transmembrane helix</keyword>
<gene>
    <name evidence="3 5 6" type="ORF">SRAE_1000149700</name>
</gene>
<feature type="compositionally biased region" description="Polar residues" evidence="1">
    <location>
        <begin position="237"/>
        <end position="257"/>
    </location>
</feature>
<accession>A0A090L6Y6</accession>
<dbReference type="Proteomes" id="UP000035682">
    <property type="component" value="Unplaced"/>
</dbReference>
<dbReference type="AlphaFoldDB" id="A0A090L6Y6"/>
<dbReference type="EMBL" id="LN609528">
    <property type="protein sequence ID" value="CEF63234.1"/>
    <property type="molecule type" value="Genomic_DNA"/>
</dbReference>
<evidence type="ECO:0000313" key="5">
    <source>
        <dbReference type="WBParaSite" id="SRAE_1000149700.1"/>
    </source>
</evidence>
<dbReference type="WormBase" id="SRAE_1000149700">
    <property type="protein sequence ID" value="SRP06726"/>
    <property type="gene ID" value="WBGene00258104"/>
</dbReference>
<evidence type="ECO:0000313" key="3">
    <source>
        <dbReference type="EMBL" id="CEF63234.1"/>
    </source>
</evidence>
<reference evidence="5" key="2">
    <citation type="submission" date="2020-12" db="UniProtKB">
        <authorList>
            <consortium name="WormBaseParasite"/>
        </authorList>
    </citation>
    <scope>IDENTIFICATION</scope>
</reference>
<organism evidence="3">
    <name type="scientific">Strongyloides ratti</name>
    <name type="common">Parasitic roundworm</name>
    <dbReference type="NCBI Taxonomy" id="34506"/>
    <lineage>
        <taxon>Eukaryota</taxon>
        <taxon>Metazoa</taxon>
        <taxon>Ecdysozoa</taxon>
        <taxon>Nematoda</taxon>
        <taxon>Chromadorea</taxon>
        <taxon>Rhabditida</taxon>
        <taxon>Tylenchina</taxon>
        <taxon>Panagrolaimomorpha</taxon>
        <taxon>Strongyloidoidea</taxon>
        <taxon>Strongyloididae</taxon>
        <taxon>Strongyloides</taxon>
    </lineage>
</organism>
<feature type="compositionally biased region" description="Basic and acidic residues" evidence="1">
    <location>
        <begin position="221"/>
        <end position="236"/>
    </location>
</feature>
<evidence type="ECO:0000313" key="4">
    <source>
        <dbReference type="Proteomes" id="UP000035682"/>
    </source>
</evidence>
<evidence type="ECO:0000256" key="1">
    <source>
        <dbReference type="SAM" id="MobiDB-lite"/>
    </source>
</evidence>
<sequence length="324" mass="37520">MYFEDANKSPPKSDNIHNNIVKRISQIKRHAIVNNTSKITNKPNNFTDNNNALSSLKSTTSPSNGLSSKITKRNIFILIGCGILIVIFLLVIIYILWKKCHKRKSKRRINKVKDNNKKRDKATKNYIKQHKSIKIPIDKNGLPKNHKFKEGIRQKRKKNIYIKELEEMKTASKIKKNKTKFHEMVNDKNLPSIDKLEINKKNINIFEEKIPMKSEIKVNKIDSMDNESKNQKDVKTKSNSSEVSKDSNLQSTLSSISKENEDKTNYKIQSNDFLNKCPIHKKSRQVSISIYTMHGNNKSWTKNEEKINDFSFQLNTTSSHSSSK</sequence>